<dbReference type="FunFam" id="1.10.10.10:FF:000001">
    <property type="entry name" value="LysR family transcriptional regulator"/>
    <property type="match status" value="1"/>
</dbReference>
<evidence type="ECO:0000256" key="4">
    <source>
        <dbReference type="ARBA" id="ARBA00023125"/>
    </source>
</evidence>
<name>A0A840MUL0_9BRAD</name>
<gene>
    <name evidence="7" type="ORF">HNQ36_001577</name>
</gene>
<evidence type="ECO:0000313" key="8">
    <source>
        <dbReference type="Proteomes" id="UP000521227"/>
    </source>
</evidence>
<dbReference type="InterPro" id="IPR000847">
    <property type="entry name" value="LysR_HTH_N"/>
</dbReference>
<protein>
    <submittedName>
        <fullName evidence="7">DNA-binding transcriptional LysR family regulator</fullName>
    </submittedName>
</protein>
<evidence type="ECO:0000313" key="7">
    <source>
        <dbReference type="EMBL" id="MBB5051623.1"/>
    </source>
</evidence>
<dbReference type="Gene3D" id="3.40.190.290">
    <property type="match status" value="1"/>
</dbReference>
<feature type="domain" description="HTH lysR-type" evidence="6">
    <location>
        <begin position="10"/>
        <end position="61"/>
    </location>
</feature>
<dbReference type="InterPro" id="IPR058163">
    <property type="entry name" value="LysR-type_TF_proteobact-type"/>
</dbReference>
<evidence type="ECO:0000256" key="1">
    <source>
        <dbReference type="ARBA" id="ARBA00003502"/>
    </source>
</evidence>
<dbReference type="PANTHER" id="PTHR30537">
    <property type="entry name" value="HTH-TYPE TRANSCRIPTIONAL REGULATOR"/>
    <property type="match status" value="1"/>
</dbReference>
<evidence type="ECO:0000256" key="3">
    <source>
        <dbReference type="ARBA" id="ARBA00023015"/>
    </source>
</evidence>
<dbReference type="Pfam" id="PF00126">
    <property type="entry name" value="HTH_1"/>
    <property type="match status" value="1"/>
</dbReference>
<dbReference type="InterPro" id="IPR036388">
    <property type="entry name" value="WH-like_DNA-bd_sf"/>
</dbReference>
<reference evidence="7 8" key="1">
    <citation type="submission" date="2020-08" db="EMBL/GenBank/DDBJ databases">
        <title>Genomic Encyclopedia of Type Strains, Phase IV (KMG-IV): sequencing the most valuable type-strain genomes for metagenomic binning, comparative biology and taxonomic classification.</title>
        <authorList>
            <person name="Goeker M."/>
        </authorList>
    </citation>
    <scope>NUCLEOTIDE SEQUENCE [LARGE SCALE GENOMIC DNA]</scope>
    <source>
        <strain evidence="7 8">DSM 17498</strain>
    </source>
</reference>
<accession>A0A840MUL0</accession>
<sequence length="297" mass="32380">MKKTSFLDAEAFLVLADQHGFGAAARELGVTQSTISRRIAGLEARIGHRLVERTTRRVALTEAGESYASELRDVLLRLENADARVQSQTAEPEGLLRVTMPTALGRACVLPSLTRLAQRHAGLRFELNLSDRYVDLLDGGFDVAIRLAAPTQSGIDARRLGSFGLHLCAAPSYAERRGRISDPSSLALHDCLALRTYAPRISWTMTWQGRTMDVDISPRMIVSDMLAIHRMVLDGAGISLVPSYLAAPDLAAGRLVEMLPGVGLPKLDVYAAFSRDRASLRKVAVLLEELGQIPELI</sequence>
<dbReference type="GO" id="GO:0043565">
    <property type="term" value="F:sequence-specific DNA binding"/>
    <property type="evidence" value="ECO:0007669"/>
    <property type="project" value="TreeGrafter"/>
</dbReference>
<dbReference type="PRINTS" id="PR00039">
    <property type="entry name" value="HTHLYSR"/>
</dbReference>
<evidence type="ECO:0000256" key="5">
    <source>
        <dbReference type="ARBA" id="ARBA00023163"/>
    </source>
</evidence>
<dbReference type="PROSITE" id="PS50931">
    <property type="entry name" value="HTH_LYSR"/>
    <property type="match status" value="1"/>
</dbReference>
<dbReference type="CDD" id="cd08422">
    <property type="entry name" value="PBP2_CrgA_like"/>
    <property type="match status" value="1"/>
</dbReference>
<dbReference type="GO" id="GO:0006351">
    <property type="term" value="P:DNA-templated transcription"/>
    <property type="evidence" value="ECO:0007669"/>
    <property type="project" value="TreeGrafter"/>
</dbReference>
<dbReference type="RefSeq" id="WP_184083626.1">
    <property type="nucleotide sequence ID" value="NZ_JACHIJ010000002.1"/>
</dbReference>
<keyword evidence="3" id="KW-0805">Transcription regulation</keyword>
<keyword evidence="4 7" id="KW-0238">DNA-binding</keyword>
<dbReference type="InterPro" id="IPR036390">
    <property type="entry name" value="WH_DNA-bd_sf"/>
</dbReference>
<dbReference type="EMBL" id="JACHIJ010000002">
    <property type="protein sequence ID" value="MBB5051623.1"/>
    <property type="molecule type" value="Genomic_DNA"/>
</dbReference>
<dbReference type="AlphaFoldDB" id="A0A840MUL0"/>
<dbReference type="PANTHER" id="PTHR30537:SF5">
    <property type="entry name" value="HTH-TYPE TRANSCRIPTIONAL ACTIVATOR TTDR-RELATED"/>
    <property type="match status" value="1"/>
</dbReference>
<dbReference type="GO" id="GO:0003700">
    <property type="term" value="F:DNA-binding transcription factor activity"/>
    <property type="evidence" value="ECO:0007669"/>
    <property type="project" value="InterPro"/>
</dbReference>
<evidence type="ECO:0000256" key="2">
    <source>
        <dbReference type="ARBA" id="ARBA00009437"/>
    </source>
</evidence>
<evidence type="ECO:0000259" key="6">
    <source>
        <dbReference type="PROSITE" id="PS50931"/>
    </source>
</evidence>
<keyword evidence="5" id="KW-0804">Transcription</keyword>
<comment type="function">
    <text evidence="1">NodD regulates the expression of the nodABCFE genes which encode other nodulation proteins. NodD is also a negative regulator of its own expression. Binds flavonoids as inducers.</text>
</comment>
<proteinExistence type="inferred from homology"/>
<comment type="similarity">
    <text evidence="2">Belongs to the LysR transcriptional regulatory family.</text>
</comment>
<dbReference type="Proteomes" id="UP000521227">
    <property type="component" value="Unassembled WGS sequence"/>
</dbReference>
<dbReference type="Gene3D" id="1.10.10.10">
    <property type="entry name" value="Winged helix-like DNA-binding domain superfamily/Winged helix DNA-binding domain"/>
    <property type="match status" value="1"/>
</dbReference>
<dbReference type="Pfam" id="PF03466">
    <property type="entry name" value="LysR_substrate"/>
    <property type="match status" value="1"/>
</dbReference>
<dbReference type="SUPFAM" id="SSF46785">
    <property type="entry name" value="Winged helix' DNA-binding domain"/>
    <property type="match status" value="1"/>
</dbReference>
<organism evidence="7 8">
    <name type="scientific">Afipia massiliensis</name>
    <dbReference type="NCBI Taxonomy" id="211460"/>
    <lineage>
        <taxon>Bacteria</taxon>
        <taxon>Pseudomonadati</taxon>
        <taxon>Pseudomonadota</taxon>
        <taxon>Alphaproteobacteria</taxon>
        <taxon>Hyphomicrobiales</taxon>
        <taxon>Nitrobacteraceae</taxon>
        <taxon>Afipia</taxon>
    </lineage>
</organism>
<comment type="caution">
    <text evidence="7">The sequence shown here is derived from an EMBL/GenBank/DDBJ whole genome shotgun (WGS) entry which is preliminary data.</text>
</comment>
<dbReference type="InterPro" id="IPR005119">
    <property type="entry name" value="LysR_subst-bd"/>
</dbReference>
<dbReference type="SUPFAM" id="SSF53850">
    <property type="entry name" value="Periplasmic binding protein-like II"/>
    <property type="match status" value="1"/>
</dbReference>